<evidence type="ECO:0000256" key="1">
    <source>
        <dbReference type="ARBA" id="ARBA00022670"/>
    </source>
</evidence>
<evidence type="ECO:0000256" key="3">
    <source>
        <dbReference type="ARBA" id="ARBA00038374"/>
    </source>
</evidence>
<evidence type="ECO:0000259" key="4">
    <source>
        <dbReference type="Pfam" id="PF16325"/>
    </source>
</evidence>
<dbReference type="InterPro" id="IPR011060">
    <property type="entry name" value="RibuloseP-bd_barrel"/>
</dbReference>
<keyword evidence="2" id="KW-0378">Hydrolase</keyword>
<dbReference type="SUPFAM" id="SSF51366">
    <property type="entry name" value="Ribulose-phoshate binding barrel"/>
    <property type="match status" value="1"/>
</dbReference>
<dbReference type="Pfam" id="PF01136">
    <property type="entry name" value="Peptidase_U32"/>
    <property type="match status" value="1"/>
</dbReference>
<dbReference type="OrthoDB" id="9807498at2"/>
<dbReference type="InterPro" id="IPR032525">
    <property type="entry name" value="Peptidase_U32_C"/>
</dbReference>
<keyword evidence="6" id="KW-1185">Reference proteome</keyword>
<comment type="similarity">
    <text evidence="3">Belongs to the peptidase U32 family.</text>
</comment>
<organism evidence="5 6">
    <name type="scientific">Ruminococcus albus SY3</name>
    <dbReference type="NCBI Taxonomy" id="1341156"/>
    <lineage>
        <taxon>Bacteria</taxon>
        <taxon>Bacillati</taxon>
        <taxon>Bacillota</taxon>
        <taxon>Clostridia</taxon>
        <taxon>Eubacteriales</taxon>
        <taxon>Oscillospiraceae</taxon>
        <taxon>Ruminococcus</taxon>
    </lineage>
</organism>
<dbReference type="PANTHER" id="PTHR30217:SF6">
    <property type="entry name" value="TRNA HYDROXYLATION PROTEIN P"/>
    <property type="match status" value="1"/>
</dbReference>
<dbReference type="Gene3D" id="2.40.30.10">
    <property type="entry name" value="Translation factors"/>
    <property type="match status" value="1"/>
</dbReference>
<dbReference type="PATRIC" id="fig|1341156.4.peg.2768"/>
<dbReference type="InterPro" id="IPR001539">
    <property type="entry name" value="Peptidase_U32"/>
</dbReference>
<dbReference type="AlphaFoldDB" id="A0A011UX56"/>
<sequence length="405" mass="45648">MSDLLEILSPVGDMERLHAALDFGADAVYLGGTAFGMRAASAKFTPELLSQACELAHSRGKRVFLTCNTLPHNNEIPHFESFVKNAVDAGVDALIVTDIGLLSLAKKYAPDTEIHISTQAGIVNYVTANEFYNMGAKRVVLARELTLEEIAEIRAKTPDDLDIECFVHGAMCVSFSGRCLLSQYLTSRDANRGECAQPCRWGYHLMEEKRTNEFYPIFEDERGTFILNAKDMCLIEHIDKLAKAGVNSFKIEGRAKSSYYVSVITNAYRKAMDIYKSDPDNYHLPQWLKDEVYKVSHRAYCPGFLFGNPRESQYYENSGYVREYDVVAVIEDCRDGRIYAEQRNKFNKGDEVEVLSPDGEPVILTASELFDEKGEPIETANHAAMKFSMTCDRIFPKNSIIRIKK</sequence>
<gene>
    <name evidence="5" type="ORF">RASY3_15845</name>
</gene>
<evidence type="ECO:0000313" key="6">
    <source>
        <dbReference type="Proteomes" id="UP000021369"/>
    </source>
</evidence>
<reference evidence="5 6" key="1">
    <citation type="submission" date="2013-06" db="EMBL/GenBank/DDBJ databases">
        <title>Rumen cellulosomics: divergent fiber-degrading strategies revealed by comparative genome-wide analysis of six Ruminococcal strains.</title>
        <authorList>
            <person name="Dassa B."/>
            <person name="Borovok I."/>
            <person name="Lamed R."/>
            <person name="Flint H."/>
            <person name="Yeoman C.J."/>
            <person name="White B."/>
            <person name="Bayer E.A."/>
        </authorList>
    </citation>
    <scope>NUCLEOTIDE SEQUENCE [LARGE SCALE GENOMIC DNA]</scope>
    <source>
        <strain evidence="5 6">SY3</strain>
    </source>
</reference>
<keyword evidence="1" id="KW-0645">Protease</keyword>
<dbReference type="PROSITE" id="PS01276">
    <property type="entry name" value="PEPTIDASE_U32"/>
    <property type="match status" value="1"/>
</dbReference>
<dbReference type="PANTHER" id="PTHR30217">
    <property type="entry name" value="PEPTIDASE U32 FAMILY"/>
    <property type="match status" value="1"/>
</dbReference>
<protein>
    <submittedName>
        <fullName evidence="5">Peptidase U32</fullName>
    </submittedName>
</protein>
<evidence type="ECO:0000256" key="2">
    <source>
        <dbReference type="ARBA" id="ARBA00022801"/>
    </source>
</evidence>
<feature type="domain" description="Peptidase family U32 C-terminal" evidence="4">
    <location>
        <begin position="322"/>
        <end position="402"/>
    </location>
</feature>
<dbReference type="GO" id="GO:0008233">
    <property type="term" value="F:peptidase activity"/>
    <property type="evidence" value="ECO:0007669"/>
    <property type="project" value="UniProtKB-KW"/>
</dbReference>
<comment type="caution">
    <text evidence="5">The sequence shown here is derived from an EMBL/GenBank/DDBJ whole genome shotgun (WGS) entry which is preliminary data.</text>
</comment>
<dbReference type="Proteomes" id="UP000021369">
    <property type="component" value="Unassembled WGS sequence"/>
</dbReference>
<dbReference type="Pfam" id="PF16325">
    <property type="entry name" value="Peptidase_U32_C"/>
    <property type="match status" value="1"/>
</dbReference>
<dbReference type="EMBL" id="JEOB01000004">
    <property type="protein sequence ID" value="EXM37797.1"/>
    <property type="molecule type" value="Genomic_DNA"/>
</dbReference>
<accession>A0A011UX56</accession>
<dbReference type="GO" id="GO:0006508">
    <property type="term" value="P:proteolysis"/>
    <property type="evidence" value="ECO:0007669"/>
    <property type="project" value="UniProtKB-KW"/>
</dbReference>
<dbReference type="InterPro" id="IPR051454">
    <property type="entry name" value="RNA/ubiquinone_mod_enzymes"/>
</dbReference>
<dbReference type="RefSeq" id="WP_024856724.1">
    <property type="nucleotide sequence ID" value="NZ_JEOB01000004.1"/>
</dbReference>
<proteinExistence type="inferred from homology"/>
<evidence type="ECO:0000313" key="5">
    <source>
        <dbReference type="EMBL" id="EXM37797.1"/>
    </source>
</evidence>
<name>A0A011UX56_RUMAL</name>